<evidence type="ECO:0000313" key="2">
    <source>
        <dbReference type="EMBL" id="GFN97813.1"/>
    </source>
</evidence>
<feature type="region of interest" description="Disordered" evidence="1">
    <location>
        <begin position="75"/>
        <end position="100"/>
    </location>
</feature>
<accession>A0AAV3ZR61</accession>
<dbReference type="EMBL" id="BLXT01002815">
    <property type="protein sequence ID" value="GFN97813.1"/>
    <property type="molecule type" value="Genomic_DNA"/>
</dbReference>
<proteinExistence type="predicted"/>
<protein>
    <recommendedName>
        <fullName evidence="4">HAT C-terminal dimerisation domain-containing protein</fullName>
    </recommendedName>
</protein>
<organism evidence="2 3">
    <name type="scientific">Plakobranchus ocellatus</name>
    <dbReference type="NCBI Taxonomy" id="259542"/>
    <lineage>
        <taxon>Eukaryota</taxon>
        <taxon>Metazoa</taxon>
        <taxon>Spiralia</taxon>
        <taxon>Lophotrochozoa</taxon>
        <taxon>Mollusca</taxon>
        <taxon>Gastropoda</taxon>
        <taxon>Heterobranchia</taxon>
        <taxon>Euthyneura</taxon>
        <taxon>Panpulmonata</taxon>
        <taxon>Sacoglossa</taxon>
        <taxon>Placobranchoidea</taxon>
        <taxon>Plakobranchidae</taxon>
        <taxon>Plakobranchus</taxon>
    </lineage>
</organism>
<sequence length="100" mass="11353">MCNLLVLPHSSACVERVFSQMNLVKTPQANKLAVKTIADRLLAKQLIPCDKKSCYTWEPPKELIADVKDGKCSRRRDEELSEQRERGVVFHTGIEPDEEA</sequence>
<feature type="compositionally biased region" description="Basic and acidic residues" evidence="1">
    <location>
        <begin position="75"/>
        <end position="88"/>
    </location>
</feature>
<name>A0AAV3ZR61_9GAST</name>
<evidence type="ECO:0000256" key="1">
    <source>
        <dbReference type="SAM" id="MobiDB-lite"/>
    </source>
</evidence>
<keyword evidence="3" id="KW-1185">Reference proteome</keyword>
<reference evidence="2 3" key="1">
    <citation type="journal article" date="2021" name="Elife">
        <title>Chloroplast acquisition without the gene transfer in kleptoplastic sea slugs, Plakobranchus ocellatus.</title>
        <authorList>
            <person name="Maeda T."/>
            <person name="Takahashi S."/>
            <person name="Yoshida T."/>
            <person name="Shimamura S."/>
            <person name="Takaki Y."/>
            <person name="Nagai Y."/>
            <person name="Toyoda A."/>
            <person name="Suzuki Y."/>
            <person name="Arimoto A."/>
            <person name="Ishii H."/>
            <person name="Satoh N."/>
            <person name="Nishiyama T."/>
            <person name="Hasebe M."/>
            <person name="Maruyama T."/>
            <person name="Minagawa J."/>
            <person name="Obokata J."/>
            <person name="Shigenobu S."/>
        </authorList>
    </citation>
    <scope>NUCLEOTIDE SEQUENCE [LARGE SCALE GENOMIC DNA]</scope>
</reference>
<comment type="caution">
    <text evidence="2">The sequence shown here is derived from an EMBL/GenBank/DDBJ whole genome shotgun (WGS) entry which is preliminary data.</text>
</comment>
<evidence type="ECO:0008006" key="4">
    <source>
        <dbReference type="Google" id="ProtNLM"/>
    </source>
</evidence>
<dbReference type="Proteomes" id="UP000735302">
    <property type="component" value="Unassembled WGS sequence"/>
</dbReference>
<gene>
    <name evidence="2" type="ORF">PoB_002431900</name>
</gene>
<evidence type="ECO:0000313" key="3">
    <source>
        <dbReference type="Proteomes" id="UP000735302"/>
    </source>
</evidence>
<dbReference type="AlphaFoldDB" id="A0AAV3ZR61"/>